<keyword evidence="2" id="KW-1185">Reference proteome</keyword>
<reference evidence="1 2" key="1">
    <citation type="submission" date="2023-01" db="EMBL/GenBank/DDBJ databases">
        <title>Novel diversity within Roseofilum (Cyanobacteria; Desertifilaceae) from marine benthic mats with descriptions of four novel species.</title>
        <authorList>
            <person name="Wang Y."/>
            <person name="Berthold D.E."/>
            <person name="Hu J."/>
            <person name="Lefler F.W."/>
            <person name="Laughinghouse H.D. IV."/>
        </authorList>
    </citation>
    <scope>NUCLEOTIDE SEQUENCE [LARGE SCALE GENOMIC DNA]</scope>
    <source>
        <strain evidence="1 2">BLCC-M143</strain>
    </source>
</reference>
<organism evidence="1 2">
    <name type="scientific">Roseofilum casamattae BLCC-M143</name>
    <dbReference type="NCBI Taxonomy" id="3022442"/>
    <lineage>
        <taxon>Bacteria</taxon>
        <taxon>Bacillati</taxon>
        <taxon>Cyanobacteriota</taxon>
        <taxon>Cyanophyceae</taxon>
        <taxon>Desertifilales</taxon>
        <taxon>Desertifilaceae</taxon>
        <taxon>Roseofilum</taxon>
        <taxon>Roseofilum casamattae</taxon>
    </lineage>
</organism>
<dbReference type="RefSeq" id="WP_283760190.1">
    <property type="nucleotide sequence ID" value="NZ_JAQOSQ010000039.1"/>
</dbReference>
<evidence type="ECO:0000313" key="2">
    <source>
        <dbReference type="Proteomes" id="UP001232992"/>
    </source>
</evidence>
<sequence length="42" mass="4749">MDKAARFMYPATLNQPRTDALALFAIIALPSWFHLSQERQAG</sequence>
<accession>A0ABT7C267</accession>
<name>A0ABT7C267_9CYAN</name>
<evidence type="ECO:0000313" key="1">
    <source>
        <dbReference type="EMBL" id="MDJ1185549.1"/>
    </source>
</evidence>
<comment type="caution">
    <text evidence="1">The sequence shown here is derived from an EMBL/GenBank/DDBJ whole genome shotgun (WGS) entry which is preliminary data.</text>
</comment>
<dbReference type="EMBL" id="JAQOSQ010000039">
    <property type="protein sequence ID" value="MDJ1185549.1"/>
    <property type="molecule type" value="Genomic_DNA"/>
</dbReference>
<protein>
    <submittedName>
        <fullName evidence="1">Uncharacterized protein</fullName>
    </submittedName>
</protein>
<dbReference type="Proteomes" id="UP001232992">
    <property type="component" value="Unassembled WGS sequence"/>
</dbReference>
<gene>
    <name evidence="1" type="ORF">PMH09_20390</name>
</gene>
<proteinExistence type="predicted"/>